<comment type="caution">
    <text evidence="1">The sequence shown here is derived from an EMBL/GenBank/DDBJ whole genome shotgun (WGS) entry which is preliminary data.</text>
</comment>
<evidence type="ECO:0000313" key="2">
    <source>
        <dbReference type="Proteomes" id="UP000276603"/>
    </source>
</evidence>
<protein>
    <submittedName>
        <fullName evidence="1">GHMP kinase</fullName>
    </submittedName>
</protein>
<gene>
    <name evidence="1" type="ORF">D7Z94_05970</name>
</gene>
<keyword evidence="1" id="KW-0418">Kinase</keyword>
<organism evidence="1 2">
    <name type="scientific">Ulvibacterium marinum</name>
    <dbReference type="NCBI Taxonomy" id="2419782"/>
    <lineage>
        <taxon>Bacteria</taxon>
        <taxon>Pseudomonadati</taxon>
        <taxon>Bacteroidota</taxon>
        <taxon>Flavobacteriia</taxon>
        <taxon>Flavobacteriales</taxon>
        <taxon>Flavobacteriaceae</taxon>
        <taxon>Ulvibacterium</taxon>
    </lineage>
</organism>
<dbReference type="Proteomes" id="UP000276603">
    <property type="component" value="Unassembled WGS sequence"/>
</dbReference>
<keyword evidence="2" id="KW-1185">Reference proteome</keyword>
<evidence type="ECO:0000313" key="1">
    <source>
        <dbReference type="EMBL" id="RKN83689.1"/>
    </source>
</evidence>
<dbReference type="AlphaFoldDB" id="A0A3B0CGX1"/>
<name>A0A3B0CGX1_9FLAO</name>
<dbReference type="InterPro" id="IPR047765">
    <property type="entry name" value="GHMP_GYDIA-like"/>
</dbReference>
<dbReference type="NCBIfam" id="NF040656">
    <property type="entry name" value="GHMP_GYDIA"/>
    <property type="match status" value="1"/>
</dbReference>
<accession>A0A3B0CGX1</accession>
<keyword evidence="1" id="KW-0808">Transferase</keyword>
<dbReference type="Gene3D" id="3.30.230.10">
    <property type="match status" value="1"/>
</dbReference>
<proteinExistence type="predicted"/>
<dbReference type="GO" id="GO:0016301">
    <property type="term" value="F:kinase activity"/>
    <property type="evidence" value="ECO:0007669"/>
    <property type="project" value="UniProtKB-KW"/>
</dbReference>
<dbReference type="OrthoDB" id="5288719at2"/>
<reference evidence="1 2" key="1">
    <citation type="submission" date="2018-10" db="EMBL/GenBank/DDBJ databases">
        <title>Ulvibacterium marinum gen. nov., sp. nov., a novel marine bacterium of the family Flavobacteriaceae, isolated from a culture of the green alga Ulva prolifera.</title>
        <authorList>
            <person name="Zhang Z."/>
        </authorList>
    </citation>
    <scope>NUCLEOTIDE SEQUENCE [LARGE SCALE GENOMIC DNA]</scope>
    <source>
        <strain evidence="1 2">CCMM003</strain>
    </source>
</reference>
<sequence length="304" mass="34523">MVKQFYSNGKLLLTGEYAVLDGATSLAIPTRYGQSLNVKEIEYPKLLWKSLDDKGAIWFEMGMDIPSWGMQYELSAQKSLKDTLLKILSMAKTLNPKFMDGSQGYKIETKLDFPRNWGLGSSSTLINNIAQWAGVDPYQLLWETFSGSGYDIACAQFDHPILYQLNNQKPYVQKVHFNPPFKQHLFFIYQNRKQDSREGIAQYRKTDINTSYFVHQVTGITKKITASKSQSEFNDLITEHENLLATTLNLVPVQKSVFPDFVGAIKSLGAWGGDFILVSGNEDTVPYFKEKGYDTIIPYSEMVL</sequence>
<dbReference type="InterPro" id="IPR014721">
    <property type="entry name" value="Ribsml_uS5_D2-typ_fold_subgr"/>
</dbReference>
<dbReference type="InterPro" id="IPR020568">
    <property type="entry name" value="Ribosomal_Su5_D2-typ_SF"/>
</dbReference>
<dbReference type="EMBL" id="RBCJ01000001">
    <property type="protein sequence ID" value="RKN83689.1"/>
    <property type="molecule type" value="Genomic_DNA"/>
</dbReference>
<dbReference type="SUPFAM" id="SSF54211">
    <property type="entry name" value="Ribosomal protein S5 domain 2-like"/>
    <property type="match status" value="1"/>
</dbReference>